<reference evidence="6" key="1">
    <citation type="submission" date="2015-10" db="EMBL/GenBank/DDBJ databases">
        <title>Description of Candidatus Tenderia electrophaga gen. nov, sp. nov., an Uncultivated Electroautotroph from a Biocathode Enrichment.</title>
        <authorList>
            <person name="Eddie B.J."/>
            <person name="Malanoski A.P."/>
            <person name="Wang Z."/>
            <person name="Hall R.J."/>
            <person name="Oh S.D."/>
            <person name="Heiner C."/>
            <person name="Lin B."/>
            <person name="Strycharz-Glaven S.M."/>
        </authorList>
    </citation>
    <scope>NUCLEOTIDE SEQUENCE [LARGE SCALE GENOMIC DNA]</scope>
    <source>
        <strain evidence="6">NRL1</strain>
    </source>
</reference>
<dbReference type="Gene3D" id="3.30.70.270">
    <property type="match status" value="1"/>
</dbReference>
<dbReference type="CDD" id="cd01949">
    <property type="entry name" value="GGDEF"/>
    <property type="match status" value="1"/>
</dbReference>
<dbReference type="NCBIfam" id="TIGR00254">
    <property type="entry name" value="GGDEF"/>
    <property type="match status" value="1"/>
</dbReference>
<gene>
    <name evidence="6" type="ORF">Tel_00965</name>
</gene>
<dbReference type="Pfam" id="PF20975">
    <property type="entry name" value="DGCcoil"/>
    <property type="match status" value="1"/>
</dbReference>
<dbReference type="InterPro" id="IPR048516">
    <property type="entry name" value="DGCcoil"/>
</dbReference>
<dbReference type="InterPro" id="IPR050469">
    <property type="entry name" value="Diguanylate_Cyclase"/>
</dbReference>
<dbReference type="KEGG" id="tee:Tel_00965"/>
<keyword evidence="4" id="KW-0175">Coiled coil</keyword>
<dbReference type="PANTHER" id="PTHR45138:SF9">
    <property type="entry name" value="DIGUANYLATE CYCLASE DGCM-RELATED"/>
    <property type="match status" value="1"/>
</dbReference>
<dbReference type="GO" id="GO:0052621">
    <property type="term" value="F:diguanylate cyclase activity"/>
    <property type="evidence" value="ECO:0007669"/>
    <property type="project" value="UniProtKB-EC"/>
</dbReference>
<name>A0A0S2T9N1_9GAMM</name>
<accession>A0A0S2T9N1</accession>
<dbReference type="InterPro" id="IPR043128">
    <property type="entry name" value="Rev_trsase/Diguanyl_cyclase"/>
</dbReference>
<comment type="catalytic activity">
    <reaction evidence="3">
        <text>2 GTP = 3',3'-c-di-GMP + 2 diphosphate</text>
        <dbReference type="Rhea" id="RHEA:24898"/>
        <dbReference type="ChEBI" id="CHEBI:33019"/>
        <dbReference type="ChEBI" id="CHEBI:37565"/>
        <dbReference type="ChEBI" id="CHEBI:58805"/>
        <dbReference type="EC" id="2.7.7.65"/>
    </reaction>
</comment>
<feature type="coiled-coil region" evidence="4">
    <location>
        <begin position="264"/>
        <end position="302"/>
    </location>
</feature>
<dbReference type="InterPro" id="IPR000160">
    <property type="entry name" value="GGDEF_dom"/>
</dbReference>
<dbReference type="FunFam" id="3.30.70.270:FF:000001">
    <property type="entry name" value="Diguanylate cyclase domain protein"/>
    <property type="match status" value="1"/>
</dbReference>
<comment type="cofactor">
    <cofactor evidence="1">
        <name>Mg(2+)</name>
        <dbReference type="ChEBI" id="CHEBI:18420"/>
    </cofactor>
</comment>
<evidence type="ECO:0000256" key="1">
    <source>
        <dbReference type="ARBA" id="ARBA00001946"/>
    </source>
</evidence>
<dbReference type="SMART" id="SM00267">
    <property type="entry name" value="GGDEF"/>
    <property type="match status" value="1"/>
</dbReference>
<evidence type="ECO:0000256" key="4">
    <source>
        <dbReference type="SAM" id="Coils"/>
    </source>
</evidence>
<evidence type="ECO:0000259" key="5">
    <source>
        <dbReference type="PROSITE" id="PS50887"/>
    </source>
</evidence>
<dbReference type="Pfam" id="PF00990">
    <property type="entry name" value="GGDEF"/>
    <property type="match status" value="1"/>
</dbReference>
<organism evidence="6 7">
    <name type="scientific">Candidatus Tenderia electrophaga</name>
    <dbReference type="NCBI Taxonomy" id="1748243"/>
    <lineage>
        <taxon>Bacteria</taxon>
        <taxon>Pseudomonadati</taxon>
        <taxon>Pseudomonadota</taxon>
        <taxon>Gammaproteobacteria</taxon>
        <taxon>Candidatus Tenderiales</taxon>
        <taxon>Candidatus Tenderiaceae</taxon>
        <taxon>Candidatus Tenderia</taxon>
    </lineage>
</organism>
<feature type="domain" description="GGDEF" evidence="5">
    <location>
        <begin position="428"/>
        <end position="559"/>
    </location>
</feature>
<evidence type="ECO:0000256" key="3">
    <source>
        <dbReference type="ARBA" id="ARBA00034247"/>
    </source>
</evidence>
<protein>
    <recommendedName>
        <fullName evidence="2">diguanylate cyclase</fullName>
        <ecNumber evidence="2">2.7.7.65</ecNumber>
    </recommendedName>
</protein>
<dbReference type="AlphaFoldDB" id="A0A0S2T9N1"/>
<dbReference type="PROSITE" id="PS50887">
    <property type="entry name" value="GGDEF"/>
    <property type="match status" value="1"/>
</dbReference>
<dbReference type="EC" id="2.7.7.65" evidence="2"/>
<dbReference type="PANTHER" id="PTHR45138">
    <property type="entry name" value="REGULATORY COMPONENTS OF SENSORY TRANSDUCTION SYSTEM"/>
    <property type="match status" value="1"/>
</dbReference>
<evidence type="ECO:0000313" key="7">
    <source>
        <dbReference type="Proteomes" id="UP000055136"/>
    </source>
</evidence>
<evidence type="ECO:0000313" key="6">
    <source>
        <dbReference type="EMBL" id="ALP51820.1"/>
    </source>
</evidence>
<dbReference type="Proteomes" id="UP000055136">
    <property type="component" value="Chromosome"/>
</dbReference>
<keyword evidence="7" id="KW-1185">Reference proteome</keyword>
<feature type="coiled-coil region" evidence="4">
    <location>
        <begin position="349"/>
        <end position="397"/>
    </location>
</feature>
<dbReference type="STRING" id="1748243.Tel_00965"/>
<dbReference type="EMBL" id="CP013099">
    <property type="protein sequence ID" value="ALP51820.1"/>
    <property type="molecule type" value="Genomic_DNA"/>
</dbReference>
<sequence>MSANNSEPDKWKTKYLEALEQLEDKEHAWRRTDASLRHGLSRLALVSTGLNPGLDVQLKKLRRALQDQVKGDDFDDLVAKISEYLKTLDESGGVEPVADPDQAGLEVLRKIVTGVEFPPAYQSKLKRLRRGLNARAAEQRLEALVEEFTGLVVAAFYEDKQGGAQQGGWWRKIFAGGDKSASVVAAESRAEMGESDAAGTAPVAPAASQAAARHGIETLWLDFLGSLAVPAGFAPRVQALRKQLEAGLSAQAVGDLVKRMVGLVNDVQQQLEREKEALELFLDQLSQRLQALDAMVDGAESRRQASLASGRELDEIVQAEVNDIEQSVHSAADIGQMKGVIRGSLENIRRHLADKRQQEERRQTELEQQLKTLNYRLVEMEGESERLRARLAQERIQAMTDPLTCVANRLGYERRMEQEFARWQRYGNPLSMLVCDVDHFKRINDSYGHKAGDRALMAIAKSINQHVRQTDFVARVGGEEFVVLLPETALEAAKVVAEKLCQGVAGCEFVYEGTPVPITMSLGVAGFGPEDEIDDVYRRADKALYQAKEQGRNRIVSAT</sequence>
<dbReference type="SUPFAM" id="SSF55073">
    <property type="entry name" value="Nucleotide cyclase"/>
    <property type="match status" value="1"/>
</dbReference>
<proteinExistence type="predicted"/>
<dbReference type="InterPro" id="IPR029787">
    <property type="entry name" value="Nucleotide_cyclase"/>
</dbReference>
<evidence type="ECO:0000256" key="2">
    <source>
        <dbReference type="ARBA" id="ARBA00012528"/>
    </source>
</evidence>